<feature type="chain" id="PRO_5026191112" description="Ionotropic glutamate receptor L-glutamate and glycine-binding domain-containing protein" evidence="9">
    <location>
        <begin position="21"/>
        <end position="568"/>
    </location>
</feature>
<evidence type="ECO:0000256" key="6">
    <source>
        <dbReference type="ARBA" id="ARBA00023170"/>
    </source>
</evidence>
<keyword evidence="6" id="KW-0675">Receptor</keyword>
<keyword evidence="3 8" id="KW-0812">Transmembrane</keyword>
<evidence type="ECO:0000256" key="3">
    <source>
        <dbReference type="ARBA" id="ARBA00022692"/>
    </source>
</evidence>
<feature type="transmembrane region" description="Helical" evidence="8">
    <location>
        <begin position="538"/>
        <end position="559"/>
    </location>
</feature>
<keyword evidence="7" id="KW-0325">Glycoprotein</keyword>
<comment type="subcellular location">
    <subcellularLocation>
        <location evidence="1">Cell membrane</location>
        <topology evidence="1">Multi-pass membrane protein</topology>
    </subcellularLocation>
</comment>
<reference evidence="10" key="2">
    <citation type="submission" date="2020-05" db="UniProtKB">
        <authorList>
            <consortium name="EnsemblMetazoa"/>
        </authorList>
    </citation>
    <scope>IDENTIFICATION</scope>
    <source>
        <strain evidence="10">Ngousso</strain>
    </source>
</reference>
<evidence type="ECO:0000256" key="7">
    <source>
        <dbReference type="ARBA" id="ARBA00023180"/>
    </source>
</evidence>
<dbReference type="VEuPathDB" id="VectorBase:ACON006691"/>
<evidence type="ECO:0000256" key="2">
    <source>
        <dbReference type="ARBA" id="ARBA00022475"/>
    </source>
</evidence>
<evidence type="ECO:0000256" key="8">
    <source>
        <dbReference type="SAM" id="Phobius"/>
    </source>
</evidence>
<sequence length="568" mass="65555">MLSRKIVLVSLILSFYCVHTLPNRQAGIVDYLAHMAAALQKQHFGVFNCWLLQFSNGTNLSPLLNSIVQRLSNEHISLVQADHSGRHIPTHQEPNMVIFLWGNEQQMLDQFYINQWLWEIPSDCRTIVLFELDASGASSLLRQIGEYFESLMLYYVACVAINKNALFSFHYQPLRIVSYSSFPDLSELFFDRLQTIQDKQFAAGYMKGHYTAMYCGQMYGEDTALFLLFAERLGLTLHLQEVLCDGFESLVSCVARYKDISFLLNRLHFTQYNKHVISASSMEQFTIATPKGRLLNVWEILLKPFHHSAWGLILGILVTLQLIHQLKPTLFSNNLLALALFGFEKQQLRLTKRVEKATAFALIVLFFQLKCAYEAKLVSYLAEPPRLPDAASIVDLRERNITVHSRKINIMEDDKLNGIVEFYDGVHFKFDGITLLENRVALVLEKLFADSVEGHGMLYTILPENVYETLPFYALGAKSLLRRRFQTFQQHVFEAGMQQHLRQKQASCLIWYIVKSKKIPGAFDGSSAVIRFDHLKPLMLFFLGQWVLEVMVFMIEMLVERYKRSRRV</sequence>
<accession>A0A6E8VQB6</accession>
<dbReference type="PANTHER" id="PTHR42643:SF41">
    <property type="entry name" value="IONOTROPIC RECEPTOR 20A-RELATED"/>
    <property type="match status" value="1"/>
</dbReference>
<protein>
    <recommendedName>
        <fullName evidence="12">Ionotropic glutamate receptor L-glutamate and glycine-binding domain-containing protein</fullName>
    </recommendedName>
</protein>
<dbReference type="Proteomes" id="UP001105220">
    <property type="component" value="Unplaced"/>
</dbReference>
<name>A0A6E8VQB6_ANOCL</name>
<dbReference type="PANTHER" id="PTHR42643">
    <property type="entry name" value="IONOTROPIC RECEPTOR 20A-RELATED"/>
    <property type="match status" value="1"/>
</dbReference>
<reference key="1">
    <citation type="journal article" date="2019" name="Genes (Basel)">
        <title>A High-Quality De novo Genome Assembly from a Single Mosquito Using PacBio Sequencing.</title>
        <authorList>
            <person name="Kingan S.B."/>
            <person name="Heaton H."/>
            <person name="Cudini J."/>
            <person name="Lambert C.C."/>
            <person name="Baybayan P."/>
            <person name="Galvin B.D."/>
            <person name="Durbin R."/>
            <person name="Korlach J."/>
            <person name="Lawniczak M.K.N."/>
        </authorList>
    </citation>
    <scope>NUCLEOTIDE SEQUENCE [LARGE SCALE GENOMIC DNA]</scope>
    <source>
        <strain>Mali-NIH</strain>
    </source>
</reference>
<keyword evidence="11" id="KW-1185">Reference proteome</keyword>
<keyword evidence="5 8" id="KW-0472">Membrane</keyword>
<feature type="signal peptide" evidence="9">
    <location>
        <begin position="1"/>
        <end position="20"/>
    </location>
</feature>
<evidence type="ECO:0000313" key="11">
    <source>
        <dbReference type="Proteomes" id="UP001105220"/>
    </source>
</evidence>
<evidence type="ECO:0000256" key="9">
    <source>
        <dbReference type="SAM" id="SignalP"/>
    </source>
</evidence>
<evidence type="ECO:0000256" key="1">
    <source>
        <dbReference type="ARBA" id="ARBA00004651"/>
    </source>
</evidence>
<evidence type="ECO:0000256" key="5">
    <source>
        <dbReference type="ARBA" id="ARBA00023136"/>
    </source>
</evidence>
<dbReference type="GO" id="GO:0005886">
    <property type="term" value="C:plasma membrane"/>
    <property type="evidence" value="ECO:0007669"/>
    <property type="project" value="UniProtKB-SubCell"/>
</dbReference>
<organism evidence="10 11">
    <name type="scientific">Anopheles coluzzii</name>
    <name type="common">African malaria mosquito</name>
    <dbReference type="NCBI Taxonomy" id="1518534"/>
    <lineage>
        <taxon>Eukaryota</taxon>
        <taxon>Metazoa</taxon>
        <taxon>Ecdysozoa</taxon>
        <taxon>Arthropoda</taxon>
        <taxon>Hexapoda</taxon>
        <taxon>Insecta</taxon>
        <taxon>Pterygota</taxon>
        <taxon>Neoptera</taxon>
        <taxon>Endopterygota</taxon>
        <taxon>Diptera</taxon>
        <taxon>Nematocera</taxon>
        <taxon>Culicoidea</taxon>
        <taxon>Culicidae</taxon>
        <taxon>Anophelinae</taxon>
        <taxon>Anopheles</taxon>
    </lineage>
</organism>
<evidence type="ECO:0000256" key="4">
    <source>
        <dbReference type="ARBA" id="ARBA00022989"/>
    </source>
</evidence>
<evidence type="ECO:0008006" key="12">
    <source>
        <dbReference type="Google" id="ProtNLM"/>
    </source>
</evidence>
<dbReference type="EnsemblMetazoa" id="ACON006691-RA">
    <property type="protein sequence ID" value="ACON006691-PA"/>
    <property type="gene ID" value="ACON006691"/>
</dbReference>
<evidence type="ECO:0000313" key="10">
    <source>
        <dbReference type="EnsemblMetazoa" id="ACON006691-PA"/>
    </source>
</evidence>
<proteinExistence type="predicted"/>
<dbReference type="VEuPathDB" id="VectorBase:ACON2_035187"/>
<dbReference type="AlphaFoldDB" id="A0A6E8VQB6"/>
<keyword evidence="9" id="KW-0732">Signal</keyword>
<keyword evidence="2" id="KW-1003">Cell membrane</keyword>
<dbReference type="InterPro" id="IPR052192">
    <property type="entry name" value="Insect_Ionotropic_Sensory_Rcpt"/>
</dbReference>
<keyword evidence="4 8" id="KW-1133">Transmembrane helix</keyword>